<proteinExistence type="predicted"/>
<organism evidence="2 3">
    <name type="scientific">Rhodopseudomonas pseudopalustris</name>
    <dbReference type="NCBI Taxonomy" id="1513892"/>
    <lineage>
        <taxon>Bacteria</taxon>
        <taxon>Pseudomonadati</taxon>
        <taxon>Pseudomonadota</taxon>
        <taxon>Alphaproteobacteria</taxon>
        <taxon>Hyphomicrobiales</taxon>
        <taxon>Nitrobacteraceae</taxon>
        <taxon>Rhodopseudomonas</taxon>
    </lineage>
</organism>
<evidence type="ECO:0000313" key="3">
    <source>
        <dbReference type="Proteomes" id="UP000199615"/>
    </source>
</evidence>
<dbReference type="AlphaFoldDB" id="A0A1H8WU90"/>
<feature type="transmembrane region" description="Helical" evidence="1">
    <location>
        <begin position="73"/>
        <end position="95"/>
    </location>
</feature>
<accession>A0A1H8WU90</accession>
<evidence type="ECO:0000313" key="2">
    <source>
        <dbReference type="EMBL" id="SEP30658.1"/>
    </source>
</evidence>
<keyword evidence="1" id="KW-0472">Membrane</keyword>
<evidence type="ECO:0000256" key="1">
    <source>
        <dbReference type="SAM" id="Phobius"/>
    </source>
</evidence>
<sequence length="138" mass="14700">MTGPPMTIDSQPVQEEARSMSRPLLRQPLFRLLAINLAAGVCLATLLLGGLLLVNPGHLRELIFADNSPGTALGLLLFGFVITFGSAAMGSAVMAMGNDRRGGSRGGKRMIELFPGAEPIPVRAERSMQTRRRSEPGS</sequence>
<gene>
    <name evidence="2" type="ORF">SAMN05444123_113157</name>
</gene>
<name>A0A1H8WU90_9BRAD</name>
<reference evidence="3" key="1">
    <citation type="submission" date="2016-10" db="EMBL/GenBank/DDBJ databases">
        <authorList>
            <person name="Varghese N."/>
            <person name="Submissions S."/>
        </authorList>
    </citation>
    <scope>NUCLEOTIDE SEQUENCE [LARGE SCALE GENOMIC DNA]</scope>
    <source>
        <strain evidence="3">DSM 123</strain>
    </source>
</reference>
<keyword evidence="3" id="KW-1185">Reference proteome</keyword>
<feature type="transmembrane region" description="Helical" evidence="1">
    <location>
        <begin position="29"/>
        <end position="53"/>
    </location>
</feature>
<dbReference type="EMBL" id="FODT01000013">
    <property type="protein sequence ID" value="SEP30658.1"/>
    <property type="molecule type" value="Genomic_DNA"/>
</dbReference>
<dbReference type="Proteomes" id="UP000199615">
    <property type="component" value="Unassembled WGS sequence"/>
</dbReference>
<keyword evidence="1" id="KW-1133">Transmembrane helix</keyword>
<protein>
    <submittedName>
        <fullName evidence="2">Uncharacterized protein</fullName>
    </submittedName>
</protein>
<keyword evidence="1" id="KW-0812">Transmembrane</keyword>